<dbReference type="CDD" id="cd00619">
    <property type="entry name" value="Terminator_NusB"/>
    <property type="match status" value="1"/>
</dbReference>
<evidence type="ECO:0000313" key="8">
    <source>
        <dbReference type="EMBL" id="PIQ85608.1"/>
    </source>
</evidence>
<dbReference type="GO" id="GO:0031564">
    <property type="term" value="P:transcription antitermination"/>
    <property type="evidence" value="ECO:0007669"/>
    <property type="project" value="UniProtKB-KW"/>
</dbReference>
<evidence type="ECO:0000256" key="5">
    <source>
        <dbReference type="ARBA" id="ARBA00023163"/>
    </source>
</evidence>
<dbReference type="NCBIfam" id="TIGR01951">
    <property type="entry name" value="nusB"/>
    <property type="match status" value="1"/>
</dbReference>
<evidence type="ECO:0000256" key="3">
    <source>
        <dbReference type="ARBA" id="ARBA00022884"/>
    </source>
</evidence>
<keyword evidence="3 6" id="KW-0694">RNA-binding</keyword>
<dbReference type="PANTHER" id="PTHR11078">
    <property type="entry name" value="N UTILIZATION SUBSTANCE PROTEIN B-RELATED"/>
    <property type="match status" value="1"/>
</dbReference>
<dbReference type="GO" id="GO:0003723">
    <property type="term" value="F:RNA binding"/>
    <property type="evidence" value="ECO:0007669"/>
    <property type="project" value="UniProtKB-UniRule"/>
</dbReference>
<dbReference type="Proteomes" id="UP000230859">
    <property type="component" value="Unassembled WGS sequence"/>
</dbReference>
<comment type="caution">
    <text evidence="8">The sequence shown here is derived from an EMBL/GenBank/DDBJ whole genome shotgun (WGS) entry which is preliminary data.</text>
</comment>
<evidence type="ECO:0000256" key="4">
    <source>
        <dbReference type="ARBA" id="ARBA00023015"/>
    </source>
</evidence>
<dbReference type="InterPro" id="IPR011605">
    <property type="entry name" value="NusB_fam"/>
</dbReference>
<reference evidence="8 9" key="1">
    <citation type="submission" date="2017-09" db="EMBL/GenBank/DDBJ databases">
        <title>Depth-based differentiation of microbial function through sediment-hosted aquifers and enrichment of novel symbionts in the deep terrestrial subsurface.</title>
        <authorList>
            <person name="Probst A.J."/>
            <person name="Ladd B."/>
            <person name="Jarett J.K."/>
            <person name="Geller-Mcgrath D.E."/>
            <person name="Sieber C.M."/>
            <person name="Emerson J.B."/>
            <person name="Anantharaman K."/>
            <person name="Thomas B.C."/>
            <person name="Malmstrom R."/>
            <person name="Stieglmeier M."/>
            <person name="Klingl A."/>
            <person name="Woyke T."/>
            <person name="Ryan C.M."/>
            <person name="Banfield J.F."/>
        </authorList>
    </citation>
    <scope>NUCLEOTIDE SEQUENCE [LARGE SCALE GENOMIC DNA]</scope>
    <source>
        <strain evidence="8">CG11_big_fil_rev_8_21_14_0_20_45_26</strain>
    </source>
</reference>
<evidence type="ECO:0000259" key="7">
    <source>
        <dbReference type="Pfam" id="PF01029"/>
    </source>
</evidence>
<dbReference type="GO" id="GO:0005829">
    <property type="term" value="C:cytosol"/>
    <property type="evidence" value="ECO:0007669"/>
    <property type="project" value="TreeGrafter"/>
</dbReference>
<evidence type="ECO:0000256" key="6">
    <source>
        <dbReference type="HAMAP-Rule" id="MF_00073"/>
    </source>
</evidence>
<keyword evidence="5 6" id="KW-0804">Transcription</keyword>
<dbReference type="Gene3D" id="1.10.940.10">
    <property type="entry name" value="NusB-like"/>
    <property type="match status" value="1"/>
</dbReference>
<dbReference type="Pfam" id="PF01029">
    <property type="entry name" value="NusB"/>
    <property type="match status" value="1"/>
</dbReference>
<dbReference type="AlphaFoldDB" id="A0A2H0LMM3"/>
<evidence type="ECO:0000256" key="1">
    <source>
        <dbReference type="ARBA" id="ARBA00005952"/>
    </source>
</evidence>
<dbReference type="InterPro" id="IPR035926">
    <property type="entry name" value="NusB-like_sf"/>
</dbReference>
<dbReference type="SUPFAM" id="SSF48013">
    <property type="entry name" value="NusB-like"/>
    <property type="match status" value="1"/>
</dbReference>
<comment type="function">
    <text evidence="6">Involved in transcription antitermination. Required for transcription of ribosomal RNA (rRNA) genes. Binds specifically to the boxA antiterminator sequence of the ribosomal RNA (rrn) operons.</text>
</comment>
<name>A0A2H0LMM3_9BACT</name>
<dbReference type="InterPro" id="IPR006027">
    <property type="entry name" value="NusB_RsmB_TIM44"/>
</dbReference>
<accession>A0A2H0LMM3</accession>
<keyword evidence="2 6" id="KW-0889">Transcription antitermination</keyword>
<comment type="similarity">
    <text evidence="1 6">Belongs to the NusB family.</text>
</comment>
<evidence type="ECO:0000256" key="2">
    <source>
        <dbReference type="ARBA" id="ARBA00022814"/>
    </source>
</evidence>
<proteinExistence type="inferred from homology"/>
<sequence>MRKRTQAREYALQILYQINLTKGDVESVLQDFWIYQPAGEDVMQFTNRIVKGALTFQPEIDQIIQKYTENWDLERMAVVDRNILRLSTFELIYLEDIPPKVAINEAVNLAKKFSQLESGKFVNGVLDKITHSEPKRTAPGETPVKKS</sequence>
<feature type="domain" description="NusB/RsmB/TIM44" evidence="7">
    <location>
        <begin position="6"/>
        <end position="130"/>
    </location>
</feature>
<keyword evidence="4 6" id="KW-0805">Transcription regulation</keyword>
<dbReference type="HAMAP" id="MF_00073">
    <property type="entry name" value="NusB"/>
    <property type="match status" value="1"/>
</dbReference>
<evidence type="ECO:0000313" key="9">
    <source>
        <dbReference type="Proteomes" id="UP000230859"/>
    </source>
</evidence>
<organism evidence="8 9">
    <name type="scientific">Candidatus Abzuiibacterium crystallinum</name>
    <dbReference type="NCBI Taxonomy" id="1974748"/>
    <lineage>
        <taxon>Bacteria</taxon>
        <taxon>Pseudomonadati</taxon>
        <taxon>Candidatus Omnitrophota</taxon>
        <taxon>Candidatus Abzuiibacterium</taxon>
    </lineage>
</organism>
<dbReference type="PANTHER" id="PTHR11078:SF3">
    <property type="entry name" value="ANTITERMINATION NUSB DOMAIN-CONTAINING PROTEIN"/>
    <property type="match status" value="1"/>
</dbReference>
<gene>
    <name evidence="6 8" type="primary">nusB</name>
    <name evidence="8" type="ORF">COV74_07875</name>
</gene>
<dbReference type="GO" id="GO:0006353">
    <property type="term" value="P:DNA-templated transcription termination"/>
    <property type="evidence" value="ECO:0007669"/>
    <property type="project" value="UniProtKB-UniRule"/>
</dbReference>
<protein>
    <recommendedName>
        <fullName evidence="6">Transcription antitermination protein NusB</fullName>
    </recommendedName>
    <alternativeName>
        <fullName evidence="6">Antitermination factor NusB</fullName>
    </alternativeName>
</protein>
<dbReference type="EMBL" id="PCVY01000064">
    <property type="protein sequence ID" value="PIQ85608.1"/>
    <property type="molecule type" value="Genomic_DNA"/>
</dbReference>